<dbReference type="GO" id="GO:0016020">
    <property type="term" value="C:membrane"/>
    <property type="evidence" value="ECO:0007669"/>
    <property type="project" value="TreeGrafter"/>
</dbReference>
<dbReference type="PANTHER" id="PTHR10587">
    <property type="entry name" value="GLYCOSYL TRANSFERASE-RELATED"/>
    <property type="match status" value="1"/>
</dbReference>
<evidence type="ECO:0000256" key="1">
    <source>
        <dbReference type="ARBA" id="ARBA00022723"/>
    </source>
</evidence>
<dbReference type="STRING" id="624147.SAMN04487970_1007103"/>
<dbReference type="GO" id="GO:0005975">
    <property type="term" value="P:carbohydrate metabolic process"/>
    <property type="evidence" value="ECO:0007669"/>
    <property type="project" value="InterPro"/>
</dbReference>
<keyword evidence="1" id="KW-0479">Metal-binding</keyword>
<dbReference type="EMBL" id="FMTT01000007">
    <property type="protein sequence ID" value="SCW44438.1"/>
    <property type="molecule type" value="Genomic_DNA"/>
</dbReference>
<evidence type="ECO:0000259" key="3">
    <source>
        <dbReference type="PROSITE" id="PS51677"/>
    </source>
</evidence>
<dbReference type="PANTHER" id="PTHR10587:SF133">
    <property type="entry name" value="CHITIN DEACETYLASE 1-RELATED"/>
    <property type="match status" value="1"/>
</dbReference>
<dbReference type="Proteomes" id="UP000198601">
    <property type="component" value="Unassembled WGS sequence"/>
</dbReference>
<dbReference type="GO" id="GO:0016810">
    <property type="term" value="F:hydrolase activity, acting on carbon-nitrogen (but not peptide) bonds"/>
    <property type="evidence" value="ECO:0007669"/>
    <property type="project" value="InterPro"/>
</dbReference>
<organism evidence="4 5">
    <name type="scientific">Paenibacillus tianmuensis</name>
    <dbReference type="NCBI Taxonomy" id="624147"/>
    <lineage>
        <taxon>Bacteria</taxon>
        <taxon>Bacillati</taxon>
        <taxon>Bacillota</taxon>
        <taxon>Bacilli</taxon>
        <taxon>Bacillales</taxon>
        <taxon>Paenibacillaceae</taxon>
        <taxon>Paenibacillus</taxon>
    </lineage>
</organism>
<proteinExistence type="predicted"/>
<feature type="domain" description="NodB homology" evidence="3">
    <location>
        <begin position="74"/>
        <end position="257"/>
    </location>
</feature>
<dbReference type="PROSITE" id="PS51677">
    <property type="entry name" value="NODB"/>
    <property type="match status" value="1"/>
</dbReference>
<dbReference type="SUPFAM" id="SSF88713">
    <property type="entry name" value="Glycoside hydrolase/deacetylase"/>
    <property type="match status" value="1"/>
</dbReference>
<dbReference type="InterPro" id="IPR050248">
    <property type="entry name" value="Polysacc_deacetylase_ArnD"/>
</dbReference>
<protein>
    <submittedName>
        <fullName evidence="4">Polysaccharide deacetylase family sporulation protein PdaB</fullName>
    </submittedName>
</protein>
<gene>
    <name evidence="4" type="ORF">SAMN04487970_1007103</name>
</gene>
<dbReference type="GO" id="GO:0046872">
    <property type="term" value="F:metal ion binding"/>
    <property type="evidence" value="ECO:0007669"/>
    <property type="project" value="UniProtKB-KW"/>
</dbReference>
<evidence type="ECO:0000256" key="2">
    <source>
        <dbReference type="ARBA" id="ARBA00022801"/>
    </source>
</evidence>
<keyword evidence="2" id="KW-0378">Hydrolase</keyword>
<dbReference type="Gene3D" id="3.20.20.370">
    <property type="entry name" value="Glycoside hydrolase/deacetylase"/>
    <property type="match status" value="1"/>
</dbReference>
<reference evidence="5" key="1">
    <citation type="submission" date="2016-10" db="EMBL/GenBank/DDBJ databases">
        <authorList>
            <person name="Varghese N."/>
            <person name="Submissions S."/>
        </authorList>
    </citation>
    <scope>NUCLEOTIDE SEQUENCE [LARGE SCALE GENOMIC DNA]</scope>
    <source>
        <strain evidence="5">CGMCC 1.8946</strain>
    </source>
</reference>
<keyword evidence="5" id="KW-1185">Reference proteome</keyword>
<dbReference type="CDD" id="cd10917">
    <property type="entry name" value="CE4_NodB_like_6s_7s"/>
    <property type="match status" value="1"/>
</dbReference>
<dbReference type="Pfam" id="PF01522">
    <property type="entry name" value="Polysacc_deac_1"/>
    <property type="match status" value="1"/>
</dbReference>
<dbReference type="InterPro" id="IPR011330">
    <property type="entry name" value="Glyco_hydro/deAcase_b/a-brl"/>
</dbReference>
<name>A0A1G4QJB1_9BACL</name>
<evidence type="ECO:0000313" key="4">
    <source>
        <dbReference type="EMBL" id="SCW44438.1"/>
    </source>
</evidence>
<evidence type="ECO:0000313" key="5">
    <source>
        <dbReference type="Proteomes" id="UP000198601"/>
    </source>
</evidence>
<dbReference type="InterPro" id="IPR002509">
    <property type="entry name" value="NODB_dom"/>
</dbReference>
<dbReference type="AlphaFoldDB" id="A0A1G4QJB1"/>
<accession>A0A1G4QJB1</accession>
<sequence length="281" mass="31654">MIVIILTGQAILKSNICVQEGSVIRKIISATLTAAVAGLLMVQSSVTAEDAPRKGRAYYEQRGEVIWEVPTTEKVIALTFDDGPDPDDTAQILDLLKLYEAKATFFLVGNKVERFPELVKREVEEGHELANHTYTHTYFKRNGSVSKLKQDIQRAEEVIYAASGQKCRLFRPPGGFYNEKLIQMARSEGYAVVMWSWHQDTRDWSSPGVDKIVNKVLGNTRNGDIVLFHDYVEGKGQTANALKEILPELKKRGFRFVTVSELLTYGKMNPVKKLRTPDIHP</sequence>